<dbReference type="InterPro" id="IPR020539">
    <property type="entry name" value="RNase_P_CS"/>
</dbReference>
<evidence type="ECO:0000256" key="2">
    <source>
        <dbReference type="ARBA" id="ARBA00022694"/>
    </source>
</evidence>
<dbReference type="InterPro" id="IPR020568">
    <property type="entry name" value="Ribosomal_Su5_D2-typ_SF"/>
</dbReference>
<keyword evidence="2 7" id="KW-0819">tRNA processing</keyword>
<comment type="similarity">
    <text evidence="7">Belongs to the RnpA family.</text>
</comment>
<dbReference type="Pfam" id="PF00825">
    <property type="entry name" value="Ribonuclease_P"/>
    <property type="match status" value="1"/>
</dbReference>
<sequence length="150" mass="16278">MLPARSRMHRPGDYRDAVRGGVRSGRPTLVVHAGRRAQVRLGSADMTELSTAPMDNCGSGGPSAFDITTTPRPDPSVTPRVGFVVSKAVGNAVTRNRVKRRLRHLCRPLVDELEDGTVVVVRALPAAATQPDRVAKDLDGAWHQALRKLR</sequence>
<organism evidence="10 11">
    <name type="scientific">Cutibacterium namnetense</name>
    <dbReference type="NCBI Taxonomy" id="1574624"/>
    <lineage>
        <taxon>Bacteria</taxon>
        <taxon>Bacillati</taxon>
        <taxon>Actinomycetota</taxon>
        <taxon>Actinomycetes</taxon>
        <taxon>Propionibacteriales</taxon>
        <taxon>Propionibacteriaceae</taxon>
        <taxon>Cutibacterium</taxon>
    </lineage>
</organism>
<evidence type="ECO:0000256" key="1">
    <source>
        <dbReference type="ARBA" id="ARBA00002663"/>
    </source>
</evidence>
<feature type="region of interest" description="Disordered" evidence="9">
    <location>
        <begin position="1"/>
        <end position="21"/>
    </location>
</feature>
<comment type="caution">
    <text evidence="10">The sequence shown here is derived from an EMBL/GenBank/DDBJ whole genome shotgun (WGS) entry which is preliminary data.</text>
</comment>
<evidence type="ECO:0000256" key="8">
    <source>
        <dbReference type="NCBIfam" id="TIGR00188"/>
    </source>
</evidence>
<name>A0ABX9I9Q5_9ACTN</name>
<dbReference type="PANTHER" id="PTHR33992">
    <property type="entry name" value="RIBONUCLEASE P PROTEIN COMPONENT"/>
    <property type="match status" value="1"/>
</dbReference>
<evidence type="ECO:0000256" key="4">
    <source>
        <dbReference type="ARBA" id="ARBA00022759"/>
    </source>
</evidence>
<dbReference type="InterPro" id="IPR000100">
    <property type="entry name" value="RNase_P"/>
</dbReference>
<dbReference type="InterPro" id="IPR014721">
    <property type="entry name" value="Ribsml_uS5_D2-typ_fold_subgr"/>
</dbReference>
<feature type="region of interest" description="Disordered" evidence="9">
    <location>
        <begin position="47"/>
        <end position="79"/>
    </location>
</feature>
<keyword evidence="5 7" id="KW-0378">Hydrolase</keyword>
<proteinExistence type="inferred from homology"/>
<keyword evidence="4 7" id="KW-0255">Endonuclease</keyword>
<dbReference type="NCBIfam" id="TIGR00188">
    <property type="entry name" value="rnpA"/>
    <property type="match status" value="1"/>
</dbReference>
<accession>A0ABX9I9Q5</accession>
<dbReference type="HAMAP" id="MF_00227">
    <property type="entry name" value="RNase_P"/>
    <property type="match status" value="1"/>
</dbReference>
<dbReference type="Gene3D" id="3.30.230.10">
    <property type="match status" value="1"/>
</dbReference>
<dbReference type="SUPFAM" id="SSF54211">
    <property type="entry name" value="Ribosomal protein S5 domain 2-like"/>
    <property type="match status" value="1"/>
</dbReference>
<comment type="subunit">
    <text evidence="7">Consists of a catalytic RNA component (M1 or rnpB) and a protein subunit.</text>
</comment>
<evidence type="ECO:0000256" key="5">
    <source>
        <dbReference type="ARBA" id="ARBA00022801"/>
    </source>
</evidence>
<dbReference type="Proteomes" id="UP000256324">
    <property type="component" value="Unassembled WGS sequence"/>
</dbReference>
<dbReference type="PROSITE" id="PS00648">
    <property type="entry name" value="RIBONUCLEASE_P"/>
    <property type="match status" value="1"/>
</dbReference>
<comment type="catalytic activity">
    <reaction evidence="7">
        <text>Endonucleolytic cleavage of RNA, removing 5'-extranucleotides from tRNA precursor.</text>
        <dbReference type="EC" id="3.1.26.5"/>
    </reaction>
</comment>
<evidence type="ECO:0000313" key="11">
    <source>
        <dbReference type="Proteomes" id="UP000256324"/>
    </source>
</evidence>
<evidence type="ECO:0000256" key="3">
    <source>
        <dbReference type="ARBA" id="ARBA00022722"/>
    </source>
</evidence>
<evidence type="ECO:0000256" key="7">
    <source>
        <dbReference type="HAMAP-Rule" id="MF_00227"/>
    </source>
</evidence>
<dbReference type="EC" id="3.1.26.5" evidence="7 8"/>
<evidence type="ECO:0000313" key="10">
    <source>
        <dbReference type="EMBL" id="REB69463.1"/>
    </source>
</evidence>
<protein>
    <recommendedName>
        <fullName evidence="7 8">Ribonuclease P protein component</fullName>
        <shortName evidence="7">RNase P protein</shortName>
        <shortName evidence="7">RNaseP protein</shortName>
        <ecNumber evidence="7 8">3.1.26.5</ecNumber>
    </recommendedName>
    <alternativeName>
        <fullName evidence="7">Protein C5</fullName>
    </alternativeName>
</protein>
<comment type="function">
    <text evidence="1 7">RNaseP catalyzes the removal of the 5'-leader sequence from pre-tRNA to produce the mature 5'-terminus. It can also cleave other RNA substrates such as 4.5S RNA. The protein component plays an auxiliary but essential role in vivo by binding to the 5'-leader sequence and broadening the substrate specificity of the ribozyme.</text>
</comment>
<dbReference type="RefSeq" id="WP_002549787.1">
    <property type="nucleotide sequence ID" value="NZ_JARJNT010000002.1"/>
</dbReference>
<keyword evidence="6 7" id="KW-0694">RNA-binding</keyword>
<evidence type="ECO:0000256" key="9">
    <source>
        <dbReference type="SAM" id="MobiDB-lite"/>
    </source>
</evidence>
<keyword evidence="3 7" id="KW-0540">Nuclease</keyword>
<gene>
    <name evidence="7 10" type="primary">rnpA</name>
    <name evidence="10" type="ORF">CP880_08635</name>
</gene>
<keyword evidence="11" id="KW-1185">Reference proteome</keyword>
<reference evidence="10 11" key="1">
    <citation type="submission" date="2017-09" db="EMBL/GenBank/DDBJ databases">
        <authorList>
            <person name="Bumgarner R.E."/>
        </authorList>
    </citation>
    <scope>NUCLEOTIDE SEQUENCE [LARGE SCALE GENOMIC DNA]</scope>
    <source>
        <strain evidence="10 11">T34998</strain>
    </source>
</reference>
<dbReference type="EMBL" id="PCZS01000002">
    <property type="protein sequence ID" value="REB69463.1"/>
    <property type="molecule type" value="Genomic_DNA"/>
</dbReference>
<dbReference type="PANTHER" id="PTHR33992:SF1">
    <property type="entry name" value="RIBONUCLEASE P PROTEIN COMPONENT"/>
    <property type="match status" value="1"/>
</dbReference>
<evidence type="ECO:0000256" key="6">
    <source>
        <dbReference type="ARBA" id="ARBA00022884"/>
    </source>
</evidence>